<evidence type="ECO:0000313" key="6">
    <source>
        <dbReference type="EMBL" id="OGY29980.1"/>
    </source>
</evidence>
<comment type="caution">
    <text evidence="6">The sequence shown here is derived from an EMBL/GenBank/DDBJ whole genome shotgun (WGS) entry which is preliminary data.</text>
</comment>
<dbReference type="PANTHER" id="PTHR13479">
    <property type="entry name" value="30S RIBOSOMAL PROTEIN S18"/>
    <property type="match status" value="1"/>
</dbReference>
<evidence type="ECO:0000256" key="4">
    <source>
        <dbReference type="HAMAP-Rule" id="MF_00270"/>
    </source>
</evidence>
<dbReference type="GO" id="GO:0003735">
    <property type="term" value="F:structural constituent of ribosome"/>
    <property type="evidence" value="ECO:0007669"/>
    <property type="project" value="InterPro"/>
</dbReference>
<accession>A0A1G1WRN2</accession>
<dbReference type="SUPFAM" id="SSF46911">
    <property type="entry name" value="Ribosomal protein S18"/>
    <property type="match status" value="1"/>
</dbReference>
<dbReference type="GO" id="GO:0006412">
    <property type="term" value="P:translation"/>
    <property type="evidence" value="ECO:0007669"/>
    <property type="project" value="UniProtKB-UniRule"/>
</dbReference>
<dbReference type="InterPro" id="IPR001648">
    <property type="entry name" value="Ribosomal_bS18"/>
</dbReference>
<dbReference type="Proteomes" id="UP000177821">
    <property type="component" value="Unassembled WGS sequence"/>
</dbReference>
<sequence length="68" mass="7976">MRRRPCYYCAEKTVPDYKEVALMRKFVTERGKIVPRLRSGVCAIHQRRLAVAIKRARQLALMQFAPKV</sequence>
<proteinExistence type="inferred from homology"/>
<dbReference type="AlphaFoldDB" id="A0A1G1WRN2"/>
<reference evidence="6 7" key="1">
    <citation type="journal article" date="2016" name="Nat. Commun.">
        <title>Thousands of microbial genomes shed light on interconnected biogeochemical processes in an aquifer system.</title>
        <authorList>
            <person name="Anantharaman K."/>
            <person name="Brown C.T."/>
            <person name="Hug L.A."/>
            <person name="Sharon I."/>
            <person name="Castelle C.J."/>
            <person name="Probst A.J."/>
            <person name="Thomas B.C."/>
            <person name="Singh A."/>
            <person name="Wilkins M.J."/>
            <person name="Karaoz U."/>
            <person name="Brodie E.L."/>
            <person name="Williams K.H."/>
            <person name="Hubbard S.S."/>
            <person name="Banfield J.F."/>
        </authorList>
    </citation>
    <scope>NUCLEOTIDE SEQUENCE [LARGE SCALE GENOMIC DNA]</scope>
</reference>
<keyword evidence="4" id="KW-0699">rRNA-binding</keyword>
<dbReference type="PANTHER" id="PTHR13479:SF40">
    <property type="entry name" value="SMALL RIBOSOMAL SUBUNIT PROTEIN BS18M"/>
    <property type="match status" value="1"/>
</dbReference>
<keyword evidence="3 4" id="KW-0687">Ribonucleoprotein</keyword>
<evidence type="ECO:0000256" key="2">
    <source>
        <dbReference type="ARBA" id="ARBA00022980"/>
    </source>
</evidence>
<comment type="similarity">
    <text evidence="1 4 5">Belongs to the bacterial ribosomal protein bS18 family.</text>
</comment>
<evidence type="ECO:0000256" key="5">
    <source>
        <dbReference type="RuleBase" id="RU003910"/>
    </source>
</evidence>
<organism evidence="6 7">
    <name type="scientific">Candidatus Woykebacteria bacterium RIFCSPHIGHO2_02_FULL_43_16b</name>
    <dbReference type="NCBI Taxonomy" id="1802601"/>
    <lineage>
        <taxon>Bacteria</taxon>
        <taxon>Candidatus Woykeibacteriota</taxon>
    </lineage>
</organism>
<protein>
    <recommendedName>
        <fullName evidence="4">Small ribosomal subunit protein bS18</fullName>
    </recommendedName>
</protein>
<dbReference type="EMBL" id="MHCX01000010">
    <property type="protein sequence ID" value="OGY29980.1"/>
    <property type="molecule type" value="Genomic_DNA"/>
</dbReference>
<comment type="function">
    <text evidence="4">Binds as a heterodimer with protein bS6 to the central domain of the 16S rRNA, where it helps stabilize the platform of the 30S subunit.</text>
</comment>
<dbReference type="GO" id="GO:0022627">
    <property type="term" value="C:cytosolic small ribosomal subunit"/>
    <property type="evidence" value="ECO:0007669"/>
    <property type="project" value="TreeGrafter"/>
</dbReference>
<dbReference type="PRINTS" id="PR00974">
    <property type="entry name" value="RIBOSOMALS18"/>
</dbReference>
<dbReference type="GO" id="GO:0070181">
    <property type="term" value="F:small ribosomal subunit rRNA binding"/>
    <property type="evidence" value="ECO:0007669"/>
    <property type="project" value="TreeGrafter"/>
</dbReference>
<keyword evidence="4" id="KW-0694">RNA-binding</keyword>
<dbReference type="HAMAP" id="MF_00270">
    <property type="entry name" value="Ribosomal_bS18"/>
    <property type="match status" value="1"/>
</dbReference>
<dbReference type="NCBIfam" id="TIGR00165">
    <property type="entry name" value="S18"/>
    <property type="match status" value="1"/>
</dbReference>
<dbReference type="Pfam" id="PF01084">
    <property type="entry name" value="Ribosomal_S18"/>
    <property type="match status" value="1"/>
</dbReference>
<name>A0A1G1WRN2_9BACT</name>
<keyword evidence="2 4" id="KW-0689">Ribosomal protein</keyword>
<gene>
    <name evidence="4" type="primary">rpsR</name>
    <name evidence="6" type="ORF">A3J50_02765</name>
</gene>
<evidence type="ECO:0000313" key="7">
    <source>
        <dbReference type="Proteomes" id="UP000177821"/>
    </source>
</evidence>
<evidence type="ECO:0000256" key="1">
    <source>
        <dbReference type="ARBA" id="ARBA00005589"/>
    </source>
</evidence>
<dbReference type="Gene3D" id="4.10.640.10">
    <property type="entry name" value="Ribosomal protein S18"/>
    <property type="match status" value="1"/>
</dbReference>
<evidence type="ECO:0000256" key="3">
    <source>
        <dbReference type="ARBA" id="ARBA00023274"/>
    </source>
</evidence>
<dbReference type="InterPro" id="IPR036870">
    <property type="entry name" value="Ribosomal_bS18_sf"/>
</dbReference>
<comment type="subunit">
    <text evidence="4">Part of the 30S ribosomal subunit. Forms a tight heterodimer with protein bS6.</text>
</comment>